<evidence type="ECO:0000313" key="1">
    <source>
        <dbReference type="EMBL" id="MFC0526245.1"/>
    </source>
</evidence>
<organism evidence="1 2">
    <name type="scientific">Phytohabitans kaempferiae</name>
    <dbReference type="NCBI Taxonomy" id="1620943"/>
    <lineage>
        <taxon>Bacteria</taxon>
        <taxon>Bacillati</taxon>
        <taxon>Actinomycetota</taxon>
        <taxon>Actinomycetes</taxon>
        <taxon>Micromonosporales</taxon>
        <taxon>Micromonosporaceae</taxon>
    </lineage>
</organism>
<reference evidence="1 2" key="1">
    <citation type="submission" date="2024-09" db="EMBL/GenBank/DDBJ databases">
        <authorList>
            <person name="Sun Q."/>
            <person name="Mori K."/>
        </authorList>
    </citation>
    <scope>NUCLEOTIDE SEQUENCE [LARGE SCALE GENOMIC DNA]</scope>
    <source>
        <strain evidence="1 2">TBRC 3947</strain>
    </source>
</reference>
<dbReference type="RefSeq" id="WP_377243807.1">
    <property type="nucleotide sequence ID" value="NZ_JBHLUH010000003.1"/>
</dbReference>
<dbReference type="Proteomes" id="UP001589867">
    <property type="component" value="Unassembled WGS sequence"/>
</dbReference>
<proteinExistence type="predicted"/>
<sequence length="334" mass="35337">MTASRRAVPGIAAVRAGHAPPRSETGAGLATRDGEVTMAGPGVRPPALSDRPHTATLRVDGREVARYVWQPDLPLAMSPRPYLHPVRTLGGSTVTDAGPDSHRHQFGISIAAPDVGGRNFWGGRTFVAGHGPAWLDNHGIQHHQRWLRHTTDELAHQLRWADAHGAALLHELRTIACRPLGETAWALTTHTRLTNATGGPLTIRSPAAQGRPGAGYGGFFWRGAAVDSAHILSPAGADVRSVHGGTADWLAVTGVTGGGMWTVLFTPGDETTARDRWFVRARDYLGVGSSLTWDEPLVLGPDEAIERRLVIAVVDGPLAPAAAAALADSARQAP</sequence>
<keyword evidence="2" id="KW-1185">Reference proteome</keyword>
<protein>
    <submittedName>
        <fullName evidence="1">PmoA family protein</fullName>
    </submittedName>
</protein>
<dbReference type="EMBL" id="JBHLUH010000003">
    <property type="protein sequence ID" value="MFC0526245.1"/>
    <property type="molecule type" value="Genomic_DNA"/>
</dbReference>
<name>A0ABV6LV07_9ACTN</name>
<dbReference type="Pfam" id="PF14100">
    <property type="entry name" value="DUF6807"/>
    <property type="match status" value="1"/>
</dbReference>
<dbReference type="InterPro" id="IPR029475">
    <property type="entry name" value="DUF6807"/>
</dbReference>
<evidence type="ECO:0000313" key="2">
    <source>
        <dbReference type="Proteomes" id="UP001589867"/>
    </source>
</evidence>
<gene>
    <name evidence="1" type="ORF">ACFFIA_01025</name>
</gene>
<accession>A0ABV6LV07</accession>
<comment type="caution">
    <text evidence="1">The sequence shown here is derived from an EMBL/GenBank/DDBJ whole genome shotgun (WGS) entry which is preliminary data.</text>
</comment>